<reference evidence="2" key="1">
    <citation type="submission" date="2011-06" db="EMBL/GenBank/DDBJ databases">
        <title>Complete genome sequence of Paenibacillus mucilaginosus KNP414.</title>
        <authorList>
            <person name="Wang J."/>
            <person name="Hu S."/>
            <person name="Hu X."/>
            <person name="Zhang B."/>
            <person name="Dong D."/>
            <person name="Zhang S."/>
            <person name="Zhao K."/>
            <person name="Wu D."/>
        </authorList>
    </citation>
    <scope>NUCLEOTIDE SEQUENCE [LARGE SCALE GENOMIC DNA]</scope>
    <source>
        <strain evidence="2">KNP414</strain>
    </source>
</reference>
<dbReference type="PATRIC" id="fig|1036673.3.peg.1117"/>
<dbReference type="AlphaFoldDB" id="F8FHE5"/>
<accession>F8FHE5</accession>
<organism evidence="1 2">
    <name type="scientific">Paenibacillus mucilaginosus (strain KNP414)</name>
    <dbReference type="NCBI Taxonomy" id="1036673"/>
    <lineage>
        <taxon>Bacteria</taxon>
        <taxon>Bacillati</taxon>
        <taxon>Bacillota</taxon>
        <taxon>Bacilli</taxon>
        <taxon>Bacillales</taxon>
        <taxon>Paenibacillaceae</taxon>
        <taxon>Paenibacillus</taxon>
    </lineage>
</organism>
<protein>
    <submittedName>
        <fullName evidence="1">Uncharacterized protein</fullName>
    </submittedName>
</protein>
<dbReference type="Proteomes" id="UP000006620">
    <property type="component" value="Chromosome"/>
</dbReference>
<sequence>MVCSLLSRSAKPPVYSALLPFPRSSRCSRFSFCSSRVGKAARFPLVRSAKPPAVLHFVLLFPGRQSRLQFCSSFCSSRVGRAARCFALQSVPEGEPLCASKVASPSHMPCAA</sequence>
<dbReference type="KEGG" id="pms:KNP414_01282"/>
<evidence type="ECO:0000313" key="2">
    <source>
        <dbReference type="Proteomes" id="UP000006620"/>
    </source>
</evidence>
<dbReference type="HOGENOM" id="CLU_2143366_0_0_9"/>
<evidence type="ECO:0000313" key="1">
    <source>
        <dbReference type="EMBL" id="AEI39847.1"/>
    </source>
</evidence>
<gene>
    <name evidence="1" type="ordered locus">KNP414_01282</name>
</gene>
<dbReference type="EMBL" id="CP002869">
    <property type="protein sequence ID" value="AEI39847.1"/>
    <property type="molecule type" value="Genomic_DNA"/>
</dbReference>
<proteinExistence type="predicted"/>
<name>F8FHE5_PAEMK</name>
<reference evidence="1 2" key="2">
    <citation type="journal article" date="2013" name="Genome Announc.">
        <title>Genome Sequence of Growth-Improving Paenibacillus mucilaginosus Strain KNP414.</title>
        <authorList>
            <person name="Lu J.J."/>
            <person name="Wang J.F."/>
            <person name="Hu X.F."/>
        </authorList>
    </citation>
    <scope>NUCLEOTIDE SEQUENCE [LARGE SCALE GENOMIC DNA]</scope>
    <source>
        <strain evidence="1 2">KNP414</strain>
    </source>
</reference>